<organism evidence="2 3">
    <name type="scientific">Caballeronia sordidicola</name>
    <name type="common">Burkholderia sordidicola</name>
    <dbReference type="NCBI Taxonomy" id="196367"/>
    <lineage>
        <taxon>Bacteria</taxon>
        <taxon>Pseudomonadati</taxon>
        <taxon>Pseudomonadota</taxon>
        <taxon>Betaproteobacteria</taxon>
        <taxon>Burkholderiales</taxon>
        <taxon>Burkholderiaceae</taxon>
        <taxon>Caballeronia</taxon>
    </lineage>
</organism>
<gene>
    <name evidence="2" type="ORF">AWB64_05790</name>
</gene>
<dbReference type="Pfam" id="PF06812">
    <property type="entry name" value="ImpA_N"/>
    <property type="match status" value="1"/>
</dbReference>
<feature type="domain" description="ImpA N-terminal" evidence="1">
    <location>
        <begin position="15"/>
        <end position="138"/>
    </location>
</feature>
<dbReference type="EMBL" id="FCOC02000030">
    <property type="protein sequence ID" value="SAL53222.1"/>
    <property type="molecule type" value="Genomic_DNA"/>
</dbReference>
<dbReference type="RefSeq" id="WP_060858754.1">
    <property type="nucleotide sequence ID" value="NZ_FCOC02000030.1"/>
</dbReference>
<proteinExistence type="predicted"/>
<dbReference type="OrthoDB" id="9771118at2"/>
<sequence>MTLEFITHIEWAGWLEDISTTLPCGVDLEYDPSFRLLEEAVNGKPEAEYGKTIVAAVPPDWKAANTLCAELMSRSRDLRVVAYLSRARLASVGVAGLADGLALAHGLLQQHWHHVHPQLDAGDNNDPTARINALAAFVDKSGVLDELLDTPLLPQLSSQTLPVTLRDWSYANGDMTAPPGRAVMSLAEIEAAITAAIDHARLLKASFSAALAHAERIEVVLTEHVGMAQALDLSALKTPLRRGESLIGECLSKLDIDKTPEPETLAAGQLSAIVDAAVPSTHQLATRADVIAMLDRLCDYYARHEPSSPVPLLLQRARGLVDKSFVDLLKDLAPEGLAQLTSVVGAAGVPASE</sequence>
<dbReference type="NCBIfam" id="TIGR03363">
    <property type="entry name" value="VI_chp_8"/>
    <property type="match status" value="1"/>
</dbReference>
<dbReference type="PANTHER" id="PTHR37951">
    <property type="entry name" value="CYTOPLASMIC PROTEIN-RELATED"/>
    <property type="match status" value="1"/>
</dbReference>
<dbReference type="InterPro" id="IPR010657">
    <property type="entry name" value="ImpA_N"/>
</dbReference>
<protein>
    <submittedName>
        <fullName evidence="2">ImpA-like protein</fullName>
    </submittedName>
</protein>
<dbReference type="Proteomes" id="UP000054893">
    <property type="component" value="Unassembled WGS sequence"/>
</dbReference>
<evidence type="ECO:0000259" key="1">
    <source>
        <dbReference type="Pfam" id="PF06812"/>
    </source>
</evidence>
<dbReference type="AlphaFoldDB" id="A0A158I9E8"/>
<accession>A0A158I9E8</accession>
<reference evidence="2 3" key="1">
    <citation type="submission" date="2016-01" db="EMBL/GenBank/DDBJ databases">
        <authorList>
            <person name="Oliw E.H."/>
        </authorList>
    </citation>
    <scope>NUCLEOTIDE SEQUENCE [LARGE SCALE GENOMIC DNA]</scope>
    <source>
        <strain evidence="2">LMG 22029</strain>
    </source>
</reference>
<dbReference type="InterPro" id="IPR017740">
    <property type="entry name" value="TssA-like"/>
</dbReference>
<dbReference type="PANTHER" id="PTHR37951:SF1">
    <property type="entry name" value="TYPE VI SECRETION SYSTEM COMPONENT TSSA1"/>
    <property type="match status" value="1"/>
</dbReference>
<evidence type="ECO:0000313" key="3">
    <source>
        <dbReference type="Proteomes" id="UP000054893"/>
    </source>
</evidence>
<name>A0A158I9E8_CABSO</name>
<evidence type="ECO:0000313" key="2">
    <source>
        <dbReference type="EMBL" id="SAL53222.1"/>
    </source>
</evidence>